<evidence type="ECO:0000313" key="2">
    <source>
        <dbReference type="Proteomes" id="UP001501752"/>
    </source>
</evidence>
<accession>A0ABP9DCU0</accession>
<sequence>MEDFFKAGKVYRHLAGGAPTGLGIFVVVYVGRAPGGFSSPAEPGEVAFGWRRGRWSNGTDGPMGAYTSADFSGWVELDDSDLLDALRADTG</sequence>
<keyword evidence="2" id="KW-1185">Reference proteome</keyword>
<protein>
    <submittedName>
        <fullName evidence="1">Uncharacterized protein</fullName>
    </submittedName>
</protein>
<organism evidence="1 2">
    <name type="scientific">Kitasatospora terrestris</name>
    <dbReference type="NCBI Taxonomy" id="258051"/>
    <lineage>
        <taxon>Bacteria</taxon>
        <taxon>Bacillati</taxon>
        <taxon>Actinomycetota</taxon>
        <taxon>Actinomycetes</taxon>
        <taxon>Kitasatosporales</taxon>
        <taxon>Streptomycetaceae</taxon>
        <taxon>Kitasatospora</taxon>
    </lineage>
</organism>
<comment type="caution">
    <text evidence="1">The sequence shown here is derived from an EMBL/GenBank/DDBJ whole genome shotgun (WGS) entry which is preliminary data.</text>
</comment>
<evidence type="ECO:0000313" key="1">
    <source>
        <dbReference type="EMBL" id="GAA4840406.1"/>
    </source>
</evidence>
<dbReference type="Proteomes" id="UP001501752">
    <property type="component" value="Unassembled WGS sequence"/>
</dbReference>
<dbReference type="EMBL" id="BAABIS010000001">
    <property type="protein sequence ID" value="GAA4840406.1"/>
    <property type="molecule type" value="Genomic_DNA"/>
</dbReference>
<proteinExistence type="predicted"/>
<gene>
    <name evidence="1" type="ORF">GCM10023235_14910</name>
</gene>
<name>A0ABP9DCU0_9ACTN</name>
<dbReference type="RefSeq" id="WP_345695963.1">
    <property type="nucleotide sequence ID" value="NZ_BAABIS010000001.1"/>
</dbReference>
<reference evidence="2" key="1">
    <citation type="journal article" date="2019" name="Int. J. Syst. Evol. Microbiol.">
        <title>The Global Catalogue of Microorganisms (GCM) 10K type strain sequencing project: providing services to taxonomists for standard genome sequencing and annotation.</title>
        <authorList>
            <consortium name="The Broad Institute Genomics Platform"/>
            <consortium name="The Broad Institute Genome Sequencing Center for Infectious Disease"/>
            <person name="Wu L."/>
            <person name="Ma J."/>
        </authorList>
    </citation>
    <scope>NUCLEOTIDE SEQUENCE [LARGE SCALE GENOMIC DNA]</scope>
    <source>
        <strain evidence="2">JCM 13006</strain>
    </source>
</reference>